<dbReference type="GO" id="GO:0046872">
    <property type="term" value="F:metal ion binding"/>
    <property type="evidence" value="ECO:0007669"/>
    <property type="project" value="UniProtKB-KW"/>
</dbReference>
<comment type="caution">
    <text evidence="7">The sequence shown here is derived from an EMBL/GenBank/DDBJ whole genome shotgun (WGS) entry which is preliminary data.</text>
</comment>
<dbReference type="GO" id="GO:0016787">
    <property type="term" value="F:hydrolase activity"/>
    <property type="evidence" value="ECO:0007669"/>
    <property type="project" value="UniProtKB-KW"/>
</dbReference>
<evidence type="ECO:0000313" key="8">
    <source>
        <dbReference type="Proteomes" id="UP000270261"/>
    </source>
</evidence>
<keyword evidence="8" id="KW-1185">Reference proteome</keyword>
<dbReference type="PANTHER" id="PTHR42978">
    <property type="entry name" value="QUORUM-QUENCHING LACTONASE YTNP-RELATED-RELATED"/>
    <property type="match status" value="1"/>
</dbReference>
<dbReference type="Proteomes" id="UP000270261">
    <property type="component" value="Unassembled WGS sequence"/>
</dbReference>
<proteinExistence type="inferred from homology"/>
<comment type="similarity">
    <text evidence="1">Belongs to the metallo-beta-lactamase superfamily.</text>
</comment>
<feature type="compositionally biased region" description="Low complexity" evidence="5">
    <location>
        <begin position="193"/>
        <end position="226"/>
    </location>
</feature>
<dbReference type="EMBL" id="RRUE01000002">
    <property type="protein sequence ID" value="RRN43745.1"/>
    <property type="molecule type" value="Genomic_DNA"/>
</dbReference>
<sequence length="586" mass="62233">MPLGGCRTRRQGRRIFDGFRRCPYSSMRVCGMSSLSCLCLSVSGGILSETVMEDSLLSSSDFSGGLTMLVIHADAAWAAGSACDRTSGKRVGHPVRGYTGREMAVHPVRDHAGGKMAVHPVGDHAGGEMAVHPVCDHTGGEVTIHPARDRAGRKTPPFPAVLCHGVAAAVGAALFGLTGPQVMARSVDGPENPAQAQAQAQTSQSQQQPQRSKSPSHPQPQSQQQVPGVYRLQLGQLQVTALLDGFLPIPEKTVQGIGRAELNAALKRAHVPQFTAAPLGTGMQTAVNAFLVRRGERLMLVDTGAGTCFGTSTGRLLQTMQAAGVDPVAVTDVLLTHAHPDHICGLLKPDGTEAFPQATVWLPDDEATYWLDEREMARAPEDMRAAFGMAAKALAPYSKDGRVRRVVPGAASARPSSSRAGERASGQAEASASEERADASAPERSAPERTAAPASGESATETGHQAMHRASFGIHRVTERELPPGVTLVTTHGHTPGHASWLVDGRLLLWGDIVHYHAVQFARPVVYSSFDSIPAQAIASRKRLFVEAARQDWWVGGAHLPFPGLGHVIPQGKGYRWIPGEFSPLP</sequence>
<evidence type="ECO:0000256" key="1">
    <source>
        <dbReference type="ARBA" id="ARBA00007749"/>
    </source>
</evidence>
<feature type="region of interest" description="Disordered" evidence="5">
    <location>
        <begin position="407"/>
        <end position="464"/>
    </location>
</feature>
<dbReference type="PANTHER" id="PTHR42978:SF6">
    <property type="entry name" value="QUORUM-QUENCHING LACTONASE YTNP-RELATED"/>
    <property type="match status" value="1"/>
</dbReference>
<keyword evidence="2" id="KW-0479">Metal-binding</keyword>
<dbReference type="InterPro" id="IPR036866">
    <property type="entry name" value="RibonucZ/Hydroxyglut_hydro"/>
</dbReference>
<gene>
    <name evidence="7" type="ORF">EHV23_10015</name>
</gene>
<feature type="region of interest" description="Disordered" evidence="5">
    <location>
        <begin position="184"/>
        <end position="226"/>
    </location>
</feature>
<evidence type="ECO:0000313" key="7">
    <source>
        <dbReference type="EMBL" id="RRN43745.1"/>
    </source>
</evidence>
<dbReference type="InterPro" id="IPR001279">
    <property type="entry name" value="Metallo-B-lactamas"/>
</dbReference>
<evidence type="ECO:0000256" key="3">
    <source>
        <dbReference type="ARBA" id="ARBA00022801"/>
    </source>
</evidence>
<keyword evidence="3 7" id="KW-0378">Hydrolase</keyword>
<dbReference type="SUPFAM" id="SSF56281">
    <property type="entry name" value="Metallo-hydrolase/oxidoreductase"/>
    <property type="match status" value="1"/>
</dbReference>
<dbReference type="AlphaFoldDB" id="A0A3R8MPU1"/>
<protein>
    <submittedName>
        <fullName evidence="7">MBL fold metallo-hydrolase</fullName>
    </submittedName>
</protein>
<dbReference type="Pfam" id="PF00753">
    <property type="entry name" value="Lactamase_B"/>
    <property type="match status" value="1"/>
</dbReference>
<evidence type="ECO:0000256" key="4">
    <source>
        <dbReference type="ARBA" id="ARBA00022833"/>
    </source>
</evidence>
<dbReference type="SMART" id="SM00849">
    <property type="entry name" value="Lactamase_B"/>
    <property type="match status" value="1"/>
</dbReference>
<evidence type="ECO:0000259" key="6">
    <source>
        <dbReference type="SMART" id="SM00849"/>
    </source>
</evidence>
<dbReference type="InterPro" id="IPR051013">
    <property type="entry name" value="MBL_superfamily_lactonases"/>
</dbReference>
<keyword evidence="4" id="KW-0862">Zinc</keyword>
<reference evidence="7 8" key="1">
    <citation type="submission" date="2018-11" db="EMBL/GenBank/DDBJ databases">
        <title>Genome sequencing of Lautropia sp. KCOM 2505 (= ChDC F240).</title>
        <authorList>
            <person name="Kook J.-K."/>
            <person name="Park S.-N."/>
            <person name="Lim Y.K."/>
        </authorList>
    </citation>
    <scope>NUCLEOTIDE SEQUENCE [LARGE SCALE GENOMIC DNA]</scope>
    <source>
        <strain evidence="7 8">KCOM 2505</strain>
    </source>
</reference>
<feature type="compositionally biased region" description="Low complexity" evidence="5">
    <location>
        <begin position="408"/>
        <end position="431"/>
    </location>
</feature>
<dbReference type="CDD" id="cd07720">
    <property type="entry name" value="OPHC2-like_MBL-fold"/>
    <property type="match status" value="1"/>
</dbReference>
<name>A0A3R8MPU1_9BURK</name>
<evidence type="ECO:0000256" key="2">
    <source>
        <dbReference type="ARBA" id="ARBA00022723"/>
    </source>
</evidence>
<dbReference type="Gene3D" id="3.60.15.10">
    <property type="entry name" value="Ribonuclease Z/Hydroxyacylglutathione hydrolase-like"/>
    <property type="match status" value="2"/>
</dbReference>
<accession>A0A3R8MPU1</accession>
<evidence type="ECO:0000256" key="5">
    <source>
        <dbReference type="SAM" id="MobiDB-lite"/>
    </source>
</evidence>
<feature type="domain" description="Metallo-beta-lactamase" evidence="6">
    <location>
        <begin position="286"/>
        <end position="559"/>
    </location>
</feature>
<organism evidence="7 8">
    <name type="scientific">Lautropia dentalis</name>
    <dbReference type="NCBI Taxonomy" id="2490857"/>
    <lineage>
        <taxon>Bacteria</taxon>
        <taxon>Pseudomonadati</taxon>
        <taxon>Pseudomonadota</taxon>
        <taxon>Betaproteobacteria</taxon>
        <taxon>Burkholderiales</taxon>
        <taxon>Burkholderiaceae</taxon>
        <taxon>Lautropia</taxon>
    </lineage>
</organism>